<dbReference type="Gene3D" id="1.20.1260.10">
    <property type="match status" value="1"/>
</dbReference>
<evidence type="ECO:0000259" key="2">
    <source>
        <dbReference type="Pfam" id="PF03713"/>
    </source>
</evidence>
<accession>A0ABS2CN48</accession>
<feature type="region of interest" description="Disordered" evidence="1">
    <location>
        <begin position="52"/>
        <end position="73"/>
    </location>
</feature>
<evidence type="ECO:0000256" key="1">
    <source>
        <dbReference type="SAM" id="MobiDB-lite"/>
    </source>
</evidence>
<dbReference type="PANTHER" id="PTHR36933:SF1">
    <property type="entry name" value="SLL0788 PROTEIN"/>
    <property type="match status" value="1"/>
</dbReference>
<protein>
    <submittedName>
        <fullName evidence="3">DUF305 domain-containing protein</fullName>
    </submittedName>
</protein>
<reference evidence="3" key="1">
    <citation type="submission" date="2021-02" db="EMBL/GenBank/DDBJ databases">
        <title>Phycicoccus sp. MQZ13P-5T, whole genome shotgun sequence.</title>
        <authorList>
            <person name="Tuo L."/>
        </authorList>
    </citation>
    <scope>NUCLEOTIDE SEQUENCE</scope>
    <source>
        <strain evidence="3">MQZ13P-5</strain>
    </source>
</reference>
<gene>
    <name evidence="3" type="ORF">JQN70_12930</name>
</gene>
<dbReference type="Proteomes" id="UP001430172">
    <property type="component" value="Unassembled WGS sequence"/>
</dbReference>
<feature type="domain" description="DUF305" evidence="2">
    <location>
        <begin position="79"/>
        <end position="228"/>
    </location>
</feature>
<organism evidence="3 4">
    <name type="scientific">Phycicoccus sonneratiae</name>
    <dbReference type="NCBI Taxonomy" id="2807628"/>
    <lineage>
        <taxon>Bacteria</taxon>
        <taxon>Bacillati</taxon>
        <taxon>Actinomycetota</taxon>
        <taxon>Actinomycetes</taxon>
        <taxon>Micrococcales</taxon>
        <taxon>Intrasporangiaceae</taxon>
        <taxon>Phycicoccus</taxon>
    </lineage>
</organism>
<keyword evidence="4" id="KW-1185">Reference proteome</keyword>
<dbReference type="InterPro" id="IPR005183">
    <property type="entry name" value="DUF305_CopM-like"/>
</dbReference>
<evidence type="ECO:0000313" key="4">
    <source>
        <dbReference type="Proteomes" id="UP001430172"/>
    </source>
</evidence>
<proteinExistence type="predicted"/>
<dbReference type="InterPro" id="IPR012347">
    <property type="entry name" value="Ferritin-like"/>
</dbReference>
<dbReference type="RefSeq" id="WP_204131769.1">
    <property type="nucleotide sequence ID" value="NZ_JAFDVD010000014.1"/>
</dbReference>
<comment type="caution">
    <text evidence="3">The sequence shown here is derived from an EMBL/GenBank/DDBJ whole genome shotgun (WGS) entry which is preliminary data.</text>
</comment>
<name>A0ABS2CN48_9MICO</name>
<evidence type="ECO:0000313" key="3">
    <source>
        <dbReference type="EMBL" id="MBM6401296.1"/>
    </source>
</evidence>
<dbReference type="EMBL" id="JAFDVD010000014">
    <property type="protein sequence ID" value="MBM6401296.1"/>
    <property type="molecule type" value="Genomic_DNA"/>
</dbReference>
<dbReference type="Pfam" id="PF03713">
    <property type="entry name" value="DUF305"/>
    <property type="match status" value="1"/>
</dbReference>
<sequence>MTTLPFPTVALRRAAAGVAVVGALVGVVACSSGGGSAPAVTPATPSVPVLQPGRPGEPNATLTGSAAAPVTTPSLRPGDARFLTDMVTHHAQAIVMVDAVAGDLTDRQVASLASRIRDEQRPEIDAMAGYLEQRGAPVPPEATNPHLADHGAHSMPGMAGEKELRALGSATGVAADRLFLTLMIRHHQGALTMVEEHARQAADERVEEIAADIDVTQTKQIAQMRAMLARLR</sequence>
<dbReference type="PANTHER" id="PTHR36933">
    <property type="entry name" value="SLL0788 PROTEIN"/>
    <property type="match status" value="1"/>
</dbReference>